<accession>A0A382QBK9</accession>
<feature type="non-terminal residue" evidence="1">
    <location>
        <position position="1"/>
    </location>
</feature>
<gene>
    <name evidence="1" type="ORF">METZ01_LOCUS335813</name>
</gene>
<proteinExistence type="predicted"/>
<organism evidence="1">
    <name type="scientific">marine metagenome</name>
    <dbReference type="NCBI Taxonomy" id="408172"/>
    <lineage>
        <taxon>unclassified sequences</taxon>
        <taxon>metagenomes</taxon>
        <taxon>ecological metagenomes</taxon>
    </lineage>
</organism>
<dbReference type="AlphaFoldDB" id="A0A382QBK9"/>
<dbReference type="EMBL" id="UINC01113385">
    <property type="protein sequence ID" value="SVC82959.1"/>
    <property type="molecule type" value="Genomic_DNA"/>
</dbReference>
<protein>
    <submittedName>
        <fullName evidence="1">Uncharacterized protein</fullName>
    </submittedName>
</protein>
<evidence type="ECO:0000313" key="1">
    <source>
        <dbReference type="EMBL" id="SVC82959.1"/>
    </source>
</evidence>
<reference evidence="1" key="1">
    <citation type="submission" date="2018-05" db="EMBL/GenBank/DDBJ databases">
        <authorList>
            <person name="Lanie J.A."/>
            <person name="Ng W.-L."/>
            <person name="Kazmierczak K.M."/>
            <person name="Andrzejewski T.M."/>
            <person name="Davidsen T.M."/>
            <person name="Wayne K.J."/>
            <person name="Tettelin H."/>
            <person name="Glass J.I."/>
            <person name="Rusch D."/>
            <person name="Podicherti R."/>
            <person name="Tsui H.-C.T."/>
            <person name="Winkler M.E."/>
        </authorList>
    </citation>
    <scope>NUCLEOTIDE SEQUENCE</scope>
</reference>
<sequence length="39" mass="4371">HGPKDLNHLNKSGYRALSDGISQFILHPDEPYPNCVHIS</sequence>
<name>A0A382QBK9_9ZZZZ</name>